<organism evidence="3 4">
    <name type="scientific">Candidatus Zymogenus saltonus</name>
    <dbReference type="NCBI Taxonomy" id="2844893"/>
    <lineage>
        <taxon>Bacteria</taxon>
        <taxon>Deltaproteobacteria</taxon>
        <taxon>Candidatus Zymogenia</taxon>
        <taxon>Candidatus Zymogeniales</taxon>
        <taxon>Candidatus Zymogenaceae</taxon>
        <taxon>Candidatus Zymogenus</taxon>
    </lineage>
</organism>
<dbReference type="Gene3D" id="3.20.20.140">
    <property type="entry name" value="Metal-dependent hydrolases"/>
    <property type="match status" value="1"/>
</dbReference>
<dbReference type="InterPro" id="IPR006680">
    <property type="entry name" value="Amidohydro-rel"/>
</dbReference>
<dbReference type="GO" id="GO:0016787">
    <property type="term" value="F:hydrolase activity"/>
    <property type="evidence" value="ECO:0007669"/>
    <property type="project" value="InterPro"/>
</dbReference>
<evidence type="ECO:0000256" key="1">
    <source>
        <dbReference type="ARBA" id="ARBA00023239"/>
    </source>
</evidence>
<accession>A0A9D8PKU1</accession>
<feature type="domain" description="Amidohydrolase-related" evidence="2">
    <location>
        <begin position="3"/>
        <end position="288"/>
    </location>
</feature>
<gene>
    <name evidence="3" type="ORF">JW984_01030</name>
</gene>
<reference evidence="3" key="2">
    <citation type="submission" date="2021-01" db="EMBL/GenBank/DDBJ databases">
        <authorList>
            <person name="Hahn C.R."/>
            <person name="Youssef N.H."/>
            <person name="Elshahed M."/>
        </authorList>
    </citation>
    <scope>NUCLEOTIDE SEQUENCE</scope>
    <source>
        <strain evidence="3">Zod_Metabat.24</strain>
    </source>
</reference>
<dbReference type="Proteomes" id="UP000809273">
    <property type="component" value="Unassembled WGS sequence"/>
</dbReference>
<evidence type="ECO:0000313" key="3">
    <source>
        <dbReference type="EMBL" id="MBN1571759.1"/>
    </source>
</evidence>
<dbReference type="PANTHER" id="PTHR21240:SF19">
    <property type="entry name" value="CATALYTIC_ HYDROLASE"/>
    <property type="match status" value="1"/>
</dbReference>
<keyword evidence="1" id="KW-0456">Lyase</keyword>
<dbReference type="Pfam" id="PF04909">
    <property type="entry name" value="Amidohydro_2"/>
    <property type="match status" value="1"/>
</dbReference>
<proteinExistence type="predicted"/>
<dbReference type="InterPro" id="IPR032466">
    <property type="entry name" value="Metal_Hydrolase"/>
</dbReference>
<dbReference type="EMBL" id="JAFGIX010000004">
    <property type="protein sequence ID" value="MBN1571759.1"/>
    <property type="molecule type" value="Genomic_DNA"/>
</dbReference>
<protein>
    <submittedName>
        <fullName evidence="3">Amidohydrolase</fullName>
    </submittedName>
</protein>
<reference evidence="3" key="1">
    <citation type="journal article" date="2021" name="Environ. Microbiol.">
        <title>Genomic characterization of three novel Desulfobacterota classes expand the metabolic and phylogenetic diversity of the phylum.</title>
        <authorList>
            <person name="Murphy C.L."/>
            <person name="Biggerstaff J."/>
            <person name="Eichhorn A."/>
            <person name="Ewing E."/>
            <person name="Shahan R."/>
            <person name="Soriano D."/>
            <person name="Stewart S."/>
            <person name="VanMol K."/>
            <person name="Walker R."/>
            <person name="Walters P."/>
            <person name="Elshahed M.S."/>
            <person name="Youssef N.H."/>
        </authorList>
    </citation>
    <scope>NUCLEOTIDE SEQUENCE</scope>
    <source>
        <strain evidence="3">Zod_Metabat.24</strain>
    </source>
</reference>
<dbReference type="GO" id="GO:0016831">
    <property type="term" value="F:carboxy-lyase activity"/>
    <property type="evidence" value="ECO:0007669"/>
    <property type="project" value="InterPro"/>
</dbReference>
<sequence length="288" mass="32229">MIIDMHIHPFCKEATILPGFNGAAERLYGDMIDKDRFKNIAAMFEYIFTQRTVGDIIKDMDDAGVDKAVIVAADYTTASGVIAVTNEDVSRLAKEHPDRFIPFAGVDPSKGRAAVDELTRAVEELGCVGLKLVPPMQLFNFADPRFNPLWERALELGIIVWTHTAHQLSTPGSDARLGHPMLIEPVALRYPKLKIVMGHCGFPWHWEAWSVAVRHPNVYIDISAYPNLYDYLPWEAYLRFNAEGKVLFASDNPLKGFKETLDALDAVNISDEFKTKIKGENARALLGI</sequence>
<name>A0A9D8PKU1_9DELT</name>
<comment type="caution">
    <text evidence="3">The sequence shown here is derived from an EMBL/GenBank/DDBJ whole genome shotgun (WGS) entry which is preliminary data.</text>
</comment>
<dbReference type="InterPro" id="IPR032465">
    <property type="entry name" value="ACMSD"/>
</dbReference>
<evidence type="ECO:0000259" key="2">
    <source>
        <dbReference type="Pfam" id="PF04909"/>
    </source>
</evidence>
<evidence type="ECO:0000313" key="4">
    <source>
        <dbReference type="Proteomes" id="UP000809273"/>
    </source>
</evidence>
<dbReference type="PANTHER" id="PTHR21240">
    <property type="entry name" value="2-AMINO-3-CARBOXYLMUCONATE-6-SEMIALDEHYDE DECARBOXYLASE"/>
    <property type="match status" value="1"/>
</dbReference>
<dbReference type="SUPFAM" id="SSF51556">
    <property type="entry name" value="Metallo-dependent hydrolases"/>
    <property type="match status" value="1"/>
</dbReference>
<dbReference type="AlphaFoldDB" id="A0A9D8PKU1"/>